<dbReference type="Pfam" id="PF00067">
    <property type="entry name" value="p450"/>
    <property type="match status" value="1"/>
</dbReference>
<protein>
    <submittedName>
        <fullName evidence="9">Cytochrome P450</fullName>
    </submittedName>
</protein>
<feature type="signal peptide" evidence="8">
    <location>
        <begin position="1"/>
        <end position="22"/>
    </location>
</feature>
<dbReference type="InterPro" id="IPR002401">
    <property type="entry name" value="Cyt_P450_E_grp-I"/>
</dbReference>
<dbReference type="PANTHER" id="PTHR46300:SF8">
    <property type="entry name" value="CYTOCHROME P450 2E1"/>
    <property type="match status" value="1"/>
</dbReference>
<keyword evidence="7" id="KW-0472">Membrane</keyword>
<dbReference type="InParanoid" id="A0A194XU44"/>
<evidence type="ECO:0000256" key="5">
    <source>
        <dbReference type="PIRSR" id="PIRSR602401-1"/>
    </source>
</evidence>
<accession>A0A194XU44</accession>
<keyword evidence="5 6" id="KW-0349">Heme</keyword>
<reference evidence="9 10" key="1">
    <citation type="submission" date="2015-10" db="EMBL/GenBank/DDBJ databases">
        <title>Full genome of DAOMC 229536 Phialocephala scopiformis, a fungal endophyte of spruce producing the potent anti-insectan compound rugulosin.</title>
        <authorList>
            <consortium name="DOE Joint Genome Institute"/>
            <person name="Walker A.K."/>
            <person name="Frasz S.L."/>
            <person name="Seifert K.A."/>
            <person name="Miller J.D."/>
            <person name="Mondo S.J."/>
            <person name="Labutti K."/>
            <person name="Lipzen A."/>
            <person name="Dockter R."/>
            <person name="Kennedy M."/>
            <person name="Grigoriev I.V."/>
            <person name="Spatafora J.W."/>
        </authorList>
    </citation>
    <scope>NUCLEOTIDE SEQUENCE [LARGE SCALE GENOMIC DNA]</scope>
    <source>
        <strain evidence="9 10">CBS 120377</strain>
    </source>
</reference>
<keyword evidence="2 5" id="KW-0479">Metal-binding</keyword>
<keyword evidence="7" id="KW-1133">Transmembrane helix</keyword>
<dbReference type="GO" id="GO:0016705">
    <property type="term" value="F:oxidoreductase activity, acting on paired donors, with incorporation or reduction of molecular oxygen"/>
    <property type="evidence" value="ECO:0007669"/>
    <property type="project" value="InterPro"/>
</dbReference>
<dbReference type="Proteomes" id="UP000070700">
    <property type="component" value="Unassembled WGS sequence"/>
</dbReference>
<keyword evidence="3 6" id="KW-0560">Oxidoreductase</keyword>
<keyword evidence="10" id="KW-1185">Reference proteome</keyword>
<dbReference type="EMBL" id="KQ947405">
    <property type="protein sequence ID" value="KUJ23227.1"/>
    <property type="molecule type" value="Genomic_DNA"/>
</dbReference>
<organism evidence="9 10">
    <name type="scientific">Mollisia scopiformis</name>
    <name type="common">Conifer needle endophyte fungus</name>
    <name type="synonym">Phialocephala scopiformis</name>
    <dbReference type="NCBI Taxonomy" id="149040"/>
    <lineage>
        <taxon>Eukaryota</taxon>
        <taxon>Fungi</taxon>
        <taxon>Dikarya</taxon>
        <taxon>Ascomycota</taxon>
        <taxon>Pezizomycotina</taxon>
        <taxon>Leotiomycetes</taxon>
        <taxon>Helotiales</taxon>
        <taxon>Mollisiaceae</taxon>
        <taxon>Mollisia</taxon>
    </lineage>
</organism>
<dbReference type="RefSeq" id="XP_018077582.1">
    <property type="nucleotide sequence ID" value="XM_018221340.1"/>
</dbReference>
<dbReference type="PRINTS" id="PR00463">
    <property type="entry name" value="EP450I"/>
</dbReference>
<evidence type="ECO:0000256" key="8">
    <source>
        <dbReference type="SAM" id="SignalP"/>
    </source>
</evidence>
<dbReference type="AlphaFoldDB" id="A0A194XU44"/>
<evidence type="ECO:0000256" key="6">
    <source>
        <dbReference type="RuleBase" id="RU000461"/>
    </source>
</evidence>
<dbReference type="Gene3D" id="1.10.630.10">
    <property type="entry name" value="Cytochrome P450"/>
    <property type="match status" value="1"/>
</dbReference>
<evidence type="ECO:0000256" key="4">
    <source>
        <dbReference type="ARBA" id="ARBA00023004"/>
    </source>
</evidence>
<dbReference type="InterPro" id="IPR017972">
    <property type="entry name" value="Cyt_P450_CS"/>
</dbReference>
<feature type="binding site" description="axial binding residue" evidence="5">
    <location>
        <position position="427"/>
    </location>
    <ligand>
        <name>heme</name>
        <dbReference type="ChEBI" id="CHEBI:30413"/>
    </ligand>
    <ligandPart>
        <name>Fe</name>
        <dbReference type="ChEBI" id="CHEBI:18248"/>
    </ligandPart>
</feature>
<dbReference type="SUPFAM" id="SSF48264">
    <property type="entry name" value="Cytochrome P450"/>
    <property type="match status" value="1"/>
</dbReference>
<dbReference type="InterPro" id="IPR050364">
    <property type="entry name" value="Cytochrome_P450_fung"/>
</dbReference>
<dbReference type="PROSITE" id="PS00086">
    <property type="entry name" value="CYTOCHROME_P450"/>
    <property type="match status" value="1"/>
</dbReference>
<evidence type="ECO:0000313" key="9">
    <source>
        <dbReference type="EMBL" id="KUJ23227.1"/>
    </source>
</evidence>
<comment type="cofactor">
    <cofactor evidence="5">
        <name>heme</name>
        <dbReference type="ChEBI" id="CHEBI:30413"/>
    </cofactor>
</comment>
<feature type="transmembrane region" description="Helical" evidence="7">
    <location>
        <begin position="274"/>
        <end position="300"/>
    </location>
</feature>
<dbReference type="OrthoDB" id="1103324at2759"/>
<keyword evidence="6" id="KW-0503">Monooxygenase</keyword>
<evidence type="ECO:0000256" key="7">
    <source>
        <dbReference type="SAM" id="Phobius"/>
    </source>
</evidence>
<feature type="chain" id="PRO_5008268610" evidence="8">
    <location>
        <begin position="23"/>
        <end position="513"/>
    </location>
</feature>
<keyword evidence="8" id="KW-0732">Signal</keyword>
<gene>
    <name evidence="9" type="ORF">LY89DRAFT_755018</name>
</gene>
<dbReference type="KEGG" id="psco:LY89DRAFT_755018"/>
<sequence>MTPVPLFLIVLVALVALEHVRRRRARLPKGTRWLPGPPGLPFIGRVWDIPRQHSYKKFKAWSDQYGPIYQMNIFGEHHVWLASDKIAKDLLVTRSGVYSDRPMIKNLEDNVNTFADVWRRQRRFVHQTMAKSTSMKHLNLPYIEAKKYLAELMDSPSDYQYLMEKYTGRVISRLAFGDVRHYAEVTTNSHALLGAISPAANLSNIIPQLRLLPMWLSPWKKSERARHDREREFFVRMYTLAKSDYDNGTLKESYMSQFFEGKEKSGADDIEGAYIIGMIGLAGILTTASAFMTYILAICLHPEWQEKVQKELDEVCGDRMPEPSDSPKLPVLRAVIKEIIRWRPVTPSSIPHETVEDDIYDGYFIPKGSQVHPNQWAITRETSVYPDPETFNPQRWLDPSFPSYQEPLTQYPSIKNFTTFGYGRRICMGMDLVEDELLVGIGGMAWACNIRKKRDENGREIPVSATDYSSLLISRPKQMDFDLTPRDTKRGQLVKFNYAKALETAEIIRDSSY</sequence>
<evidence type="ECO:0000256" key="3">
    <source>
        <dbReference type="ARBA" id="ARBA00023002"/>
    </source>
</evidence>
<dbReference type="STRING" id="149040.A0A194XU44"/>
<proteinExistence type="inferred from homology"/>
<dbReference type="PRINTS" id="PR00385">
    <property type="entry name" value="P450"/>
</dbReference>
<dbReference type="GO" id="GO:0005506">
    <property type="term" value="F:iron ion binding"/>
    <property type="evidence" value="ECO:0007669"/>
    <property type="project" value="InterPro"/>
</dbReference>
<comment type="similarity">
    <text evidence="1 6">Belongs to the cytochrome P450 family.</text>
</comment>
<name>A0A194XU44_MOLSC</name>
<dbReference type="PANTHER" id="PTHR46300">
    <property type="entry name" value="P450, PUTATIVE (EUROFUNG)-RELATED-RELATED"/>
    <property type="match status" value="1"/>
</dbReference>
<evidence type="ECO:0000256" key="2">
    <source>
        <dbReference type="ARBA" id="ARBA00022723"/>
    </source>
</evidence>
<dbReference type="CDD" id="cd11065">
    <property type="entry name" value="CYP64-like"/>
    <property type="match status" value="1"/>
</dbReference>
<dbReference type="GO" id="GO:0020037">
    <property type="term" value="F:heme binding"/>
    <property type="evidence" value="ECO:0007669"/>
    <property type="project" value="InterPro"/>
</dbReference>
<dbReference type="GO" id="GO:0004497">
    <property type="term" value="F:monooxygenase activity"/>
    <property type="evidence" value="ECO:0007669"/>
    <property type="project" value="UniProtKB-KW"/>
</dbReference>
<dbReference type="GeneID" id="28831066"/>
<evidence type="ECO:0000256" key="1">
    <source>
        <dbReference type="ARBA" id="ARBA00010617"/>
    </source>
</evidence>
<evidence type="ECO:0000313" key="10">
    <source>
        <dbReference type="Proteomes" id="UP000070700"/>
    </source>
</evidence>
<dbReference type="InterPro" id="IPR001128">
    <property type="entry name" value="Cyt_P450"/>
</dbReference>
<dbReference type="InterPro" id="IPR036396">
    <property type="entry name" value="Cyt_P450_sf"/>
</dbReference>
<keyword evidence="7" id="KW-0812">Transmembrane</keyword>
<keyword evidence="4 5" id="KW-0408">Iron</keyword>